<evidence type="ECO:0000313" key="6">
    <source>
        <dbReference type="Proteomes" id="UP000616769"/>
    </source>
</evidence>
<dbReference type="Proteomes" id="UP000616769">
    <property type="component" value="Unassembled WGS sequence"/>
</dbReference>
<dbReference type="PANTHER" id="PTHR14695">
    <property type="entry name" value="SHC SH2-DOMAIN BINDING PROTEIN 1-RELATED"/>
    <property type="match status" value="1"/>
</dbReference>
<dbReference type="InterPro" id="IPR011050">
    <property type="entry name" value="Pectin_lyase_fold/virulence"/>
</dbReference>
<evidence type="ECO:0000313" key="4">
    <source>
        <dbReference type="EnsemblMetazoa" id="KAF7493077.1"/>
    </source>
</evidence>
<organism evidence="3 6">
    <name type="scientific">Sarcoptes scabiei</name>
    <name type="common">Itch mite</name>
    <name type="synonym">Acarus scabiei</name>
    <dbReference type="NCBI Taxonomy" id="52283"/>
    <lineage>
        <taxon>Eukaryota</taxon>
        <taxon>Metazoa</taxon>
        <taxon>Ecdysozoa</taxon>
        <taxon>Arthropoda</taxon>
        <taxon>Chelicerata</taxon>
        <taxon>Arachnida</taxon>
        <taxon>Acari</taxon>
        <taxon>Acariformes</taxon>
        <taxon>Sarcoptiformes</taxon>
        <taxon>Astigmata</taxon>
        <taxon>Psoroptidia</taxon>
        <taxon>Sarcoptoidea</taxon>
        <taxon>Sarcoptidae</taxon>
        <taxon>Sarcoptinae</taxon>
        <taxon>Sarcoptes</taxon>
    </lineage>
</organism>
<gene>
    <name evidence="3" type="ORF">QR98_0058690</name>
    <name evidence="2" type="ORF">SSS_3410</name>
</gene>
<dbReference type="GO" id="GO:0007112">
    <property type="term" value="P:male meiosis cytokinesis"/>
    <property type="evidence" value="ECO:0007669"/>
    <property type="project" value="TreeGrafter"/>
</dbReference>
<dbReference type="OrthoDB" id="5978115at2759"/>
<dbReference type="OMA" id="INLWCDM"/>
<dbReference type="EMBL" id="WVUK01000056">
    <property type="protein sequence ID" value="KAF7493077.1"/>
    <property type="molecule type" value="Genomic_DNA"/>
</dbReference>
<dbReference type="Proteomes" id="UP000070412">
    <property type="component" value="Unassembled WGS sequence"/>
</dbReference>
<evidence type="ECO:0000313" key="3">
    <source>
        <dbReference type="EMBL" id="KPM07377.1"/>
    </source>
</evidence>
<dbReference type="VEuPathDB" id="VectorBase:SSCA006539"/>
<accession>A0A132A8Y2</accession>
<dbReference type="Pfam" id="PF23762">
    <property type="entry name" value="SHCBP_N"/>
    <property type="match status" value="1"/>
</dbReference>
<keyword evidence="5" id="KW-1185">Reference proteome</keyword>
<protein>
    <submittedName>
        <fullName evidence="2">SHC SH2 domain-binding protein 1 -like protein B</fullName>
    </submittedName>
</protein>
<evidence type="ECO:0000313" key="5">
    <source>
        <dbReference type="Proteomes" id="UP000070412"/>
    </source>
</evidence>
<proteinExistence type="predicted"/>
<dbReference type="GO" id="GO:0007283">
    <property type="term" value="P:spermatogenesis"/>
    <property type="evidence" value="ECO:0007669"/>
    <property type="project" value="TreeGrafter"/>
</dbReference>
<evidence type="ECO:0000259" key="1">
    <source>
        <dbReference type="Pfam" id="PF23762"/>
    </source>
</evidence>
<reference evidence="3 6" key="1">
    <citation type="journal article" date="2015" name="Parasit. Vectors">
        <title>Draft genome of the scabies mite.</title>
        <authorList>
            <person name="Rider S.D.Jr."/>
            <person name="Morgan M.S."/>
            <person name="Arlian L.G."/>
        </authorList>
    </citation>
    <scope>NUCLEOTIDE SEQUENCE [LARGE SCALE GENOMIC DNA]</scope>
    <source>
        <strain evidence="3">Arlian Lab</strain>
    </source>
</reference>
<dbReference type="EnsemblMetazoa" id="SSS_3410s_mrna">
    <property type="protein sequence ID" value="KAF7493077.1"/>
    <property type="gene ID" value="SSS_3410"/>
</dbReference>
<dbReference type="PANTHER" id="PTHR14695:SF4">
    <property type="entry name" value="PROTEIN NESSUN DORMA"/>
    <property type="match status" value="1"/>
</dbReference>
<dbReference type="InterPro" id="IPR057508">
    <property type="entry name" value="SHCBP-like_N"/>
</dbReference>
<evidence type="ECO:0000313" key="2">
    <source>
        <dbReference type="EMBL" id="KAF7493077.1"/>
    </source>
</evidence>
<name>A0A132A8Y2_SARSC</name>
<dbReference type="EMBL" id="JXLN01011544">
    <property type="protein sequence ID" value="KPM07377.1"/>
    <property type="molecule type" value="Genomic_DNA"/>
</dbReference>
<reference evidence="2" key="3">
    <citation type="submission" date="2020-01" db="EMBL/GenBank/DDBJ databases">
        <authorList>
            <person name="Korhonen P.K.K."/>
            <person name="Guangxu M.G."/>
            <person name="Wang T.W."/>
            <person name="Stroehlein A.J.S."/>
            <person name="Young N.D."/>
            <person name="Ang C.-S.A."/>
            <person name="Fernando D.W.F."/>
            <person name="Lu H.L."/>
            <person name="Taylor S.T."/>
            <person name="Ehtesham M.E.M."/>
            <person name="Najaraj S.H.N."/>
            <person name="Harsha G.H.G."/>
            <person name="Madugundu A.M."/>
            <person name="Renuse S.R."/>
            <person name="Holt D.H."/>
            <person name="Pandey A.P."/>
            <person name="Papenfuss A.P."/>
            <person name="Gasser R.B.G."/>
            <person name="Fischer K.F."/>
        </authorList>
    </citation>
    <scope>NUCLEOTIDE SEQUENCE</scope>
    <source>
        <strain evidence="2">SSS_KF_BRIS2020</strain>
    </source>
</reference>
<sequence length="462" mass="53909">MFSDAVMRNESASSIRENEIYKFQFMPSDLQNIYTEILSDCTAENVFEAFSQYLVENIEPIGWKGLWIPSNDNEEFRENIGFIVKVLNVSRDLDTSVLILRQINLQEDFIDSINDFDDEFDEHHQERIVSLRELFVFSYDDRENLFHKTAFLIEIVRFFYDNIWRPWDDLDENNLNEDYLTNRVVPRLNLIYAIKNNLISERFINRYEKILVESNNTRKKMNELKEKADVQNGQEVDSNGTSTEYINEIDALEYIKLKFQLQDYQREMSIIEDSHLRNIYDTVAKSQNDDDFDDGNQNIRSLHLVSPDDFDYKSLSSTLVSLRRFLDNEKSKWPIKLCNSLTKAINCCRPGDSIFLASGSYGQTLSWIEKDIEICGIDPDVEILSNTDSGDIFWFLNVPNQIRLCNLKIKATHPLDQLILIKSGHLILENCLLDCNHLLSKDPIQLLNGAKLTEIKTKIIGQ</sequence>
<feature type="domain" description="SHC SH2" evidence="1">
    <location>
        <begin position="32"/>
        <end position="277"/>
    </location>
</feature>
<dbReference type="InterPro" id="IPR045140">
    <property type="entry name" value="SHCBP1-like"/>
</dbReference>
<reference evidence="4" key="4">
    <citation type="submission" date="2022-06" db="UniProtKB">
        <authorList>
            <consortium name="EnsemblMetazoa"/>
        </authorList>
    </citation>
    <scope>IDENTIFICATION</scope>
</reference>
<dbReference type="SUPFAM" id="SSF51126">
    <property type="entry name" value="Pectin lyase-like"/>
    <property type="match status" value="1"/>
</dbReference>
<dbReference type="AlphaFoldDB" id="A0A132A8Y2"/>
<reference evidence="5" key="2">
    <citation type="journal article" date="2020" name="PLoS Negl. Trop. Dis.">
        <title>High-quality nuclear genome for Sarcoptes scabiei-A critical resource for a neglected parasite.</title>
        <authorList>
            <person name="Korhonen P.K."/>
            <person name="Gasser R.B."/>
            <person name="Ma G."/>
            <person name="Wang T."/>
            <person name="Stroehlein A.J."/>
            <person name="Young N.D."/>
            <person name="Ang C.S."/>
            <person name="Fernando D.D."/>
            <person name="Lu H.C."/>
            <person name="Taylor S."/>
            <person name="Reynolds S.L."/>
            <person name="Mofiz E."/>
            <person name="Najaraj S.H."/>
            <person name="Gowda H."/>
            <person name="Madugundu A."/>
            <person name="Renuse S."/>
            <person name="Holt D."/>
            <person name="Pandey A."/>
            <person name="Papenfuss A.T."/>
            <person name="Fischer K."/>
        </authorList>
    </citation>
    <scope>NUCLEOTIDE SEQUENCE [LARGE SCALE GENOMIC DNA]</scope>
</reference>